<comment type="caution">
    <text evidence="2">The sequence shown here is derived from an EMBL/GenBank/DDBJ whole genome shotgun (WGS) entry which is preliminary data.</text>
</comment>
<dbReference type="OrthoDB" id="122495at2759"/>
<evidence type="ECO:0000313" key="3">
    <source>
        <dbReference type="Proteomes" id="UP001165121"/>
    </source>
</evidence>
<evidence type="ECO:0000313" key="2">
    <source>
        <dbReference type="EMBL" id="GMF54551.1"/>
    </source>
</evidence>
<dbReference type="EMBL" id="BSXT01003531">
    <property type="protein sequence ID" value="GMF54551.1"/>
    <property type="molecule type" value="Genomic_DNA"/>
</dbReference>
<protein>
    <submittedName>
        <fullName evidence="2">Unnamed protein product</fullName>
    </submittedName>
</protein>
<name>A0A9W7D1X7_9STRA</name>
<accession>A0A9W7D1X7</accession>
<organism evidence="2 3">
    <name type="scientific">Phytophthora fragariaefolia</name>
    <dbReference type="NCBI Taxonomy" id="1490495"/>
    <lineage>
        <taxon>Eukaryota</taxon>
        <taxon>Sar</taxon>
        <taxon>Stramenopiles</taxon>
        <taxon>Oomycota</taxon>
        <taxon>Peronosporomycetes</taxon>
        <taxon>Peronosporales</taxon>
        <taxon>Peronosporaceae</taxon>
        <taxon>Phytophthora</taxon>
    </lineage>
</organism>
<gene>
    <name evidence="2" type="ORF">Pfra01_002278800</name>
</gene>
<feature type="region of interest" description="Disordered" evidence="1">
    <location>
        <begin position="52"/>
        <end position="77"/>
    </location>
</feature>
<dbReference type="AlphaFoldDB" id="A0A9W7D1X7"/>
<proteinExistence type="predicted"/>
<dbReference type="Proteomes" id="UP001165121">
    <property type="component" value="Unassembled WGS sequence"/>
</dbReference>
<evidence type="ECO:0000256" key="1">
    <source>
        <dbReference type="SAM" id="MobiDB-lite"/>
    </source>
</evidence>
<keyword evidence="3" id="KW-1185">Reference proteome</keyword>
<sequence>MPPQVSTPVVAEIVNTSALSVIKPVEASNIESSLEEFERARQAEEYAEYADAYQKDVTPPPTEIVNPTKPKATTKTDKYTKEITSEYEIKEAILMKIVNDMMLLDKDLIRESNCNGLIRTCYRRTL</sequence>
<reference evidence="2" key="1">
    <citation type="submission" date="2023-04" db="EMBL/GenBank/DDBJ databases">
        <title>Phytophthora fragariaefolia NBRC 109709.</title>
        <authorList>
            <person name="Ichikawa N."/>
            <person name="Sato H."/>
            <person name="Tonouchi N."/>
        </authorList>
    </citation>
    <scope>NUCLEOTIDE SEQUENCE</scope>
    <source>
        <strain evidence="2">NBRC 109709</strain>
    </source>
</reference>